<name>A0A914Z7C6_9BILA</name>
<dbReference type="WBParaSite" id="PSU_v2.g8227.t1">
    <property type="protein sequence ID" value="PSU_v2.g8227.t1"/>
    <property type="gene ID" value="PSU_v2.g8227"/>
</dbReference>
<keyword evidence="1" id="KW-1185">Reference proteome</keyword>
<proteinExistence type="predicted"/>
<organism evidence="1 2">
    <name type="scientific">Panagrolaimus superbus</name>
    <dbReference type="NCBI Taxonomy" id="310955"/>
    <lineage>
        <taxon>Eukaryota</taxon>
        <taxon>Metazoa</taxon>
        <taxon>Ecdysozoa</taxon>
        <taxon>Nematoda</taxon>
        <taxon>Chromadorea</taxon>
        <taxon>Rhabditida</taxon>
        <taxon>Tylenchina</taxon>
        <taxon>Panagrolaimomorpha</taxon>
        <taxon>Panagrolaimoidea</taxon>
        <taxon>Panagrolaimidae</taxon>
        <taxon>Panagrolaimus</taxon>
    </lineage>
</organism>
<evidence type="ECO:0000313" key="2">
    <source>
        <dbReference type="WBParaSite" id="PSU_v2.g8227.t1"/>
    </source>
</evidence>
<accession>A0A914Z7C6</accession>
<protein>
    <submittedName>
        <fullName evidence="2">Uncharacterized protein</fullName>
    </submittedName>
</protein>
<sequence length="88" mass="10323">MTEVSEACIEHSKNPLNLEMDDENVKTRQVRIHWGKNEVYQIEENEDDENWSDFEDIADDLADESGDFTKKLNAARMSYPQVSYFAEF</sequence>
<evidence type="ECO:0000313" key="1">
    <source>
        <dbReference type="Proteomes" id="UP000887577"/>
    </source>
</evidence>
<dbReference type="AlphaFoldDB" id="A0A914Z7C6"/>
<dbReference type="Proteomes" id="UP000887577">
    <property type="component" value="Unplaced"/>
</dbReference>
<reference evidence="2" key="1">
    <citation type="submission" date="2022-11" db="UniProtKB">
        <authorList>
            <consortium name="WormBaseParasite"/>
        </authorList>
    </citation>
    <scope>IDENTIFICATION</scope>
</reference>